<dbReference type="Proteomes" id="UP001596456">
    <property type="component" value="Unassembled WGS sequence"/>
</dbReference>
<organism evidence="2 3">
    <name type="scientific">Rhodocista pekingensis</name>
    <dbReference type="NCBI Taxonomy" id="201185"/>
    <lineage>
        <taxon>Bacteria</taxon>
        <taxon>Pseudomonadati</taxon>
        <taxon>Pseudomonadota</taxon>
        <taxon>Alphaproteobacteria</taxon>
        <taxon>Rhodospirillales</taxon>
        <taxon>Azospirillaceae</taxon>
        <taxon>Rhodocista</taxon>
    </lineage>
</organism>
<comment type="caution">
    <text evidence="2">The sequence shown here is derived from an EMBL/GenBank/DDBJ whole genome shotgun (WGS) entry which is preliminary data.</text>
</comment>
<dbReference type="EMBL" id="JBHTCM010000010">
    <property type="protein sequence ID" value="MFC7333207.1"/>
    <property type="molecule type" value="Genomic_DNA"/>
</dbReference>
<keyword evidence="2" id="KW-0489">Methyltransferase</keyword>
<dbReference type="Gene3D" id="3.40.50.150">
    <property type="entry name" value="Vaccinia Virus protein VP39"/>
    <property type="match status" value="1"/>
</dbReference>
<proteinExistence type="predicted"/>
<dbReference type="InterPro" id="IPR029063">
    <property type="entry name" value="SAM-dependent_MTases_sf"/>
</dbReference>
<evidence type="ECO:0000313" key="2">
    <source>
        <dbReference type="EMBL" id="MFC7333207.1"/>
    </source>
</evidence>
<accession>A0ABW2KTJ3</accession>
<gene>
    <name evidence="2" type="ORF">ACFQPS_08545</name>
</gene>
<dbReference type="Pfam" id="PF01728">
    <property type="entry name" value="FtsJ"/>
    <property type="match status" value="1"/>
</dbReference>
<dbReference type="PANTHER" id="PTHR37524:SF2">
    <property type="entry name" value="RIBOSOMAL RNA METHYLTRANSFERASE FTSJ DOMAIN-CONTAINING PROTEIN"/>
    <property type="match status" value="1"/>
</dbReference>
<dbReference type="PANTHER" id="PTHR37524">
    <property type="entry name" value="RIBOSOMAL RNA LARGE SUBUNIT METHYLTRANSFERASE M"/>
    <property type="match status" value="1"/>
</dbReference>
<keyword evidence="3" id="KW-1185">Reference proteome</keyword>
<name>A0ABW2KTJ3_9PROT</name>
<dbReference type="GO" id="GO:0032259">
    <property type="term" value="P:methylation"/>
    <property type="evidence" value="ECO:0007669"/>
    <property type="project" value="UniProtKB-KW"/>
</dbReference>
<dbReference type="SUPFAM" id="SSF53335">
    <property type="entry name" value="S-adenosyl-L-methionine-dependent methyltransferases"/>
    <property type="match status" value="1"/>
</dbReference>
<keyword evidence="2" id="KW-0808">Transferase</keyword>
<sequence length="316" mass="34470">MTHPDPSAAVPVGEPTGLTAYLAAEDHLDPLLEELGPVRSVHGRLVLVEGPPRPAAWAQNIWYDPVRIPIASIKQGAKALRAIQRNWAPYAAAHHRRTQLIQENLPHVSARPLAFPDPAPTAPLGSWTLLDETTILAAARCSSPFRNGEVVFEENRTAPPNRAYLKLWEAFTLAGRYPGPGQLCLDLGASPGGWTWVLHSLGARVLAVDKAPLDPAIAGLPGVEVRQESAFGLKPAEVGPLDWLCSDVICYPTRLLRLVEGWRETGLVRNFVCTLKFQGETDHATARAFAAIRGSRLLHLSHNKHELTWMLLDPAG</sequence>
<dbReference type="RefSeq" id="WP_377358135.1">
    <property type="nucleotide sequence ID" value="NZ_JBHTCM010000010.1"/>
</dbReference>
<protein>
    <submittedName>
        <fullName evidence="2">SAM-dependent methyltransferase</fullName>
    </submittedName>
</protein>
<evidence type="ECO:0000259" key="1">
    <source>
        <dbReference type="Pfam" id="PF01728"/>
    </source>
</evidence>
<reference evidence="3" key="1">
    <citation type="journal article" date="2019" name="Int. J. Syst. Evol. Microbiol.">
        <title>The Global Catalogue of Microorganisms (GCM) 10K type strain sequencing project: providing services to taxonomists for standard genome sequencing and annotation.</title>
        <authorList>
            <consortium name="The Broad Institute Genomics Platform"/>
            <consortium name="The Broad Institute Genome Sequencing Center for Infectious Disease"/>
            <person name="Wu L."/>
            <person name="Ma J."/>
        </authorList>
    </citation>
    <scope>NUCLEOTIDE SEQUENCE [LARGE SCALE GENOMIC DNA]</scope>
    <source>
        <strain evidence="3">CGMCC 1.16275</strain>
    </source>
</reference>
<feature type="domain" description="Ribosomal RNA methyltransferase FtsJ" evidence="1">
    <location>
        <begin position="161"/>
        <end position="248"/>
    </location>
</feature>
<evidence type="ECO:0000313" key="3">
    <source>
        <dbReference type="Proteomes" id="UP001596456"/>
    </source>
</evidence>
<dbReference type="GO" id="GO:0008168">
    <property type="term" value="F:methyltransferase activity"/>
    <property type="evidence" value="ECO:0007669"/>
    <property type="project" value="UniProtKB-KW"/>
</dbReference>
<dbReference type="InterPro" id="IPR002877">
    <property type="entry name" value="RNA_MeTrfase_FtsJ_dom"/>
</dbReference>